<sequence>MLKRSFGRRIDPKTNLLYHIENDVPTLNESPLVENLKPNDKINEHRGVIVDRMIALDRYTHELTECGFGNLEKTKNRF</sequence>
<dbReference type="AlphaFoldDB" id="A0AAU9IBA9"/>
<dbReference type="Proteomes" id="UP001162131">
    <property type="component" value="Unassembled WGS sequence"/>
</dbReference>
<proteinExistence type="predicted"/>
<protein>
    <submittedName>
        <fullName evidence="1">Uncharacterized protein</fullName>
    </submittedName>
</protein>
<organism evidence="1 2">
    <name type="scientific">Blepharisma stoltei</name>
    <dbReference type="NCBI Taxonomy" id="1481888"/>
    <lineage>
        <taxon>Eukaryota</taxon>
        <taxon>Sar</taxon>
        <taxon>Alveolata</taxon>
        <taxon>Ciliophora</taxon>
        <taxon>Postciliodesmatophora</taxon>
        <taxon>Heterotrichea</taxon>
        <taxon>Heterotrichida</taxon>
        <taxon>Blepharismidae</taxon>
        <taxon>Blepharisma</taxon>
    </lineage>
</organism>
<dbReference type="EMBL" id="CAJZBQ010000002">
    <property type="protein sequence ID" value="CAG9310701.1"/>
    <property type="molecule type" value="Genomic_DNA"/>
</dbReference>
<accession>A0AAU9IBA9</accession>
<gene>
    <name evidence="1" type="ORF">BSTOLATCC_MIC1541</name>
</gene>
<evidence type="ECO:0000313" key="2">
    <source>
        <dbReference type="Proteomes" id="UP001162131"/>
    </source>
</evidence>
<reference evidence="1" key="1">
    <citation type="submission" date="2021-09" db="EMBL/GenBank/DDBJ databases">
        <authorList>
            <consortium name="AG Swart"/>
            <person name="Singh M."/>
            <person name="Singh A."/>
            <person name="Seah K."/>
            <person name="Emmerich C."/>
        </authorList>
    </citation>
    <scope>NUCLEOTIDE SEQUENCE</scope>
    <source>
        <strain evidence="1">ATCC30299</strain>
    </source>
</reference>
<name>A0AAU9IBA9_9CILI</name>
<comment type="caution">
    <text evidence="1">The sequence shown here is derived from an EMBL/GenBank/DDBJ whole genome shotgun (WGS) entry which is preliminary data.</text>
</comment>
<keyword evidence="2" id="KW-1185">Reference proteome</keyword>
<evidence type="ECO:0000313" key="1">
    <source>
        <dbReference type="EMBL" id="CAG9310701.1"/>
    </source>
</evidence>